<evidence type="ECO:0000313" key="1">
    <source>
        <dbReference type="EMBL" id="MDI3405585.1"/>
    </source>
</evidence>
<evidence type="ECO:0000313" key="2">
    <source>
        <dbReference type="Proteomes" id="UP001223978"/>
    </source>
</evidence>
<reference evidence="1 2" key="1">
    <citation type="submission" date="2023-05" db="EMBL/GenBank/DDBJ databases">
        <title>Draft genome sequence of Streptomyces sp. B-S-A6 isolated from a cave soil in Thailand.</title>
        <authorList>
            <person name="Chamroensaksri N."/>
            <person name="Muangham S."/>
        </authorList>
    </citation>
    <scope>NUCLEOTIDE SEQUENCE [LARGE SCALE GENOMIC DNA]</scope>
    <source>
        <strain evidence="1 2">B-S-A6</strain>
    </source>
</reference>
<accession>A0ABT6SC99</accession>
<name>A0ABT6SC99_9ACTN</name>
<organism evidence="1 2">
    <name type="scientific">Streptomyces cavernicola</name>
    <dbReference type="NCBI Taxonomy" id="3043613"/>
    <lineage>
        <taxon>Bacteria</taxon>
        <taxon>Bacillati</taxon>
        <taxon>Actinomycetota</taxon>
        <taxon>Actinomycetes</taxon>
        <taxon>Kitasatosporales</taxon>
        <taxon>Streptomycetaceae</taxon>
        <taxon>Streptomyces</taxon>
    </lineage>
</organism>
<comment type="caution">
    <text evidence="1">The sequence shown here is derived from an EMBL/GenBank/DDBJ whole genome shotgun (WGS) entry which is preliminary data.</text>
</comment>
<proteinExistence type="predicted"/>
<dbReference type="RefSeq" id="WP_282543526.1">
    <property type="nucleotide sequence ID" value="NZ_JASCIQ010000017.1"/>
</dbReference>
<sequence length="82" mass="8891">MADGDMRKGRCGVCGGGEVYWGEYVAQAGIRPPGASSLRARNPVFDAYVCAACGHTQLHVRLDAKMASFVRRRLNRVPPQQG</sequence>
<keyword evidence="2" id="KW-1185">Reference proteome</keyword>
<gene>
    <name evidence="1" type="ORF">QIS96_17370</name>
</gene>
<protein>
    <submittedName>
        <fullName evidence="1">Uncharacterized protein</fullName>
    </submittedName>
</protein>
<dbReference type="Proteomes" id="UP001223978">
    <property type="component" value="Unassembled WGS sequence"/>
</dbReference>
<dbReference type="EMBL" id="JASCIQ010000017">
    <property type="protein sequence ID" value="MDI3405585.1"/>
    <property type="molecule type" value="Genomic_DNA"/>
</dbReference>